<comment type="caution">
    <text evidence="1">The sequence shown here is derived from an EMBL/GenBank/DDBJ whole genome shotgun (WGS) entry which is preliminary data.</text>
</comment>
<reference evidence="1" key="1">
    <citation type="submission" date="2022-08" db="EMBL/GenBank/DDBJ databases">
        <title>The genomic sequence of strain Paenibacillus sp. SCIV0701.</title>
        <authorList>
            <person name="Zhao H."/>
        </authorList>
    </citation>
    <scope>NUCLEOTIDE SEQUENCE</scope>
    <source>
        <strain evidence="1">SCIV0701</strain>
    </source>
</reference>
<accession>A0A9X2SC20</accession>
<protein>
    <submittedName>
        <fullName evidence="1">Uncharacterized protein</fullName>
    </submittedName>
</protein>
<sequence length="435" mass="48790">MRNFRKHAAPLLALLSSAILVMTLFAMNGARNNGLVELADLQGERSALDGIAVEGMVRDGYHEMQFRLEDSRLMKQTTVYDEPRYLNTYYAPGMPLPVGDRFYEIYPSFSSDTDYEIQYYDNMNGIRGDFGGMALVDTSLVYHGTGDGYTYTNYQEKGLAFIGDRVFYAPPTTRDYTGTSGIYEIVRFSERSTMQGADREEPESRLIAKLDLEGNSRKELKGLEILGLEAVDGKLALIALVDGRIAVRSYNPDSGEMLGEAALDAFVNTTPGQGKQPEAETFQENYEAFADDDTGILTLKLTSTKSTTEDTPLRIFSLSFRDGVTPVYEQALSQPAWKAEPSGEYSGFSFRGGKLYAILTLRSQPPDMTILYDDLKMRSILIEAYEAGQLIYRGELKTDVNDDVVQEQHLTNPSQFQYEPYRYRQVGELHIVSSE</sequence>
<dbReference type="RefSeq" id="WP_257452248.1">
    <property type="nucleotide sequence ID" value="NZ_JANIPJ010000030.1"/>
</dbReference>
<dbReference type="AlphaFoldDB" id="A0A9X2SC20"/>
<gene>
    <name evidence="1" type="ORF">NQZ67_27395</name>
</gene>
<dbReference type="EMBL" id="JANIPJ010000030">
    <property type="protein sequence ID" value="MCR2807620.1"/>
    <property type="molecule type" value="Genomic_DNA"/>
</dbReference>
<keyword evidence="2" id="KW-1185">Reference proteome</keyword>
<evidence type="ECO:0000313" key="1">
    <source>
        <dbReference type="EMBL" id="MCR2807620.1"/>
    </source>
</evidence>
<name>A0A9X2SC20_9BACL</name>
<organism evidence="1 2">
    <name type="scientific">Paenibacillus soyae</name>
    <dbReference type="NCBI Taxonomy" id="2969249"/>
    <lineage>
        <taxon>Bacteria</taxon>
        <taxon>Bacillati</taxon>
        <taxon>Bacillota</taxon>
        <taxon>Bacilli</taxon>
        <taxon>Bacillales</taxon>
        <taxon>Paenibacillaceae</taxon>
        <taxon>Paenibacillus</taxon>
    </lineage>
</organism>
<dbReference type="Proteomes" id="UP001141950">
    <property type="component" value="Unassembled WGS sequence"/>
</dbReference>
<evidence type="ECO:0000313" key="2">
    <source>
        <dbReference type="Proteomes" id="UP001141950"/>
    </source>
</evidence>
<proteinExistence type="predicted"/>